<sequence>MSQGDSTLLLKPALLLAGTVFAAIILVFALNGVLAYLGTGAVGPAGPQAGGAGATGATATPQGADTGGGGTAAAEGSVQKLPGDWSGSKWYNEDLREQEFKYKDPKAGSEVQFQPKKMNNSTLPENENRRELVREGRKLFANTSNEMPEHVGNDLSCANCHGGGSLPTTTGMVGQDIDMIPLVGTAAGYPEWTGRTQRMRDMRQRIMGCFLRSMNAPGSEEGVPAYDSREIQAMESYMVWLNKGTPSERVPYWRHIEKPEGDEKVPVSEVNPVRGAELYLENCASCHGANGQGVEGQYPPLWGEDSFNDGAGMGRMYTSAGFIRESMPYGAGHTFSNWEDVQDVAGFMNAHKRPHLPRQPKDWAVAGAPDEGIYYNRTQQRLGYDMNPMTKKLMLAGIPIDDSEVTQEMIPEDTSRYEQPLRNESVDGSWQTTWIRTYENVGNESASNATASNQSALEPQAAVSSAMRDGESAETRADTAG</sequence>
<keyword evidence="6" id="KW-0812">Transmembrane</keyword>
<feature type="domain" description="Cytochrome c" evidence="7">
    <location>
        <begin position="270"/>
        <end position="352"/>
    </location>
</feature>
<dbReference type="RefSeq" id="WP_199722705.1">
    <property type="nucleotide sequence ID" value="NZ_CP034145.1"/>
</dbReference>
<keyword evidence="2 4" id="KW-0479">Metal-binding</keyword>
<dbReference type="InterPro" id="IPR051459">
    <property type="entry name" value="Cytochrome_c-type_DH"/>
</dbReference>
<dbReference type="SUPFAM" id="SSF46626">
    <property type="entry name" value="Cytochrome c"/>
    <property type="match status" value="2"/>
</dbReference>
<dbReference type="EMBL" id="REFS01000003">
    <property type="protein sequence ID" value="RMB18163.1"/>
    <property type="molecule type" value="Genomic_DNA"/>
</dbReference>
<feature type="compositionally biased region" description="Low complexity" evidence="5">
    <location>
        <begin position="55"/>
        <end position="64"/>
    </location>
</feature>
<accession>A0A3M0DRY9</accession>
<feature type="region of interest" description="Disordered" evidence="5">
    <location>
        <begin position="444"/>
        <end position="481"/>
    </location>
</feature>
<evidence type="ECO:0000256" key="1">
    <source>
        <dbReference type="ARBA" id="ARBA00022617"/>
    </source>
</evidence>
<evidence type="ECO:0000256" key="6">
    <source>
        <dbReference type="SAM" id="Phobius"/>
    </source>
</evidence>
<feature type="compositionally biased region" description="Low complexity" evidence="5">
    <location>
        <begin position="444"/>
        <end position="456"/>
    </location>
</feature>
<feature type="region of interest" description="Disordered" evidence="5">
    <location>
        <begin position="48"/>
        <end position="79"/>
    </location>
</feature>
<gene>
    <name evidence="8" type="ORF">ATH50_1613</name>
</gene>
<evidence type="ECO:0000259" key="7">
    <source>
        <dbReference type="PROSITE" id="PS51007"/>
    </source>
</evidence>
<dbReference type="InterPro" id="IPR009056">
    <property type="entry name" value="Cyt_c-like_dom"/>
</dbReference>
<dbReference type="Gene3D" id="1.10.760.10">
    <property type="entry name" value="Cytochrome c-like domain"/>
    <property type="match status" value="2"/>
</dbReference>
<keyword evidence="3 4" id="KW-0408">Iron</keyword>
<comment type="caution">
    <text evidence="8">The sequence shown here is derived from an EMBL/GenBank/DDBJ whole genome shotgun (WGS) entry which is preliminary data.</text>
</comment>
<evidence type="ECO:0000313" key="8">
    <source>
        <dbReference type="EMBL" id="RMB18163.1"/>
    </source>
</evidence>
<dbReference type="AlphaFoldDB" id="A0A3M0DRY9"/>
<feature type="domain" description="Cytochrome c" evidence="7">
    <location>
        <begin position="131"/>
        <end position="242"/>
    </location>
</feature>
<organism evidence="8 9">
    <name type="scientific">Haloplanus aerogenes</name>
    <dbReference type="NCBI Taxonomy" id="660522"/>
    <lineage>
        <taxon>Archaea</taxon>
        <taxon>Methanobacteriati</taxon>
        <taxon>Methanobacteriota</taxon>
        <taxon>Stenosarchaea group</taxon>
        <taxon>Halobacteria</taxon>
        <taxon>Halobacteriales</taxon>
        <taxon>Haloferacaceae</taxon>
        <taxon>Haloplanus</taxon>
    </lineage>
</organism>
<dbReference type="OrthoDB" id="275499at2157"/>
<dbReference type="GO" id="GO:0046872">
    <property type="term" value="F:metal ion binding"/>
    <property type="evidence" value="ECO:0007669"/>
    <property type="project" value="UniProtKB-KW"/>
</dbReference>
<dbReference type="InterPro" id="IPR036909">
    <property type="entry name" value="Cyt_c-like_dom_sf"/>
</dbReference>
<dbReference type="Proteomes" id="UP000277326">
    <property type="component" value="Unassembled WGS sequence"/>
</dbReference>
<feature type="compositionally biased region" description="Basic and acidic residues" evidence="5">
    <location>
        <begin position="468"/>
        <end position="481"/>
    </location>
</feature>
<dbReference type="Pfam" id="PF00034">
    <property type="entry name" value="Cytochrom_C"/>
    <property type="match status" value="1"/>
</dbReference>
<evidence type="ECO:0000256" key="5">
    <source>
        <dbReference type="SAM" id="MobiDB-lite"/>
    </source>
</evidence>
<feature type="transmembrane region" description="Helical" evidence="6">
    <location>
        <begin position="12"/>
        <end position="37"/>
    </location>
</feature>
<protein>
    <submittedName>
        <fullName evidence="8">Thiosulfate dehydrogenase</fullName>
    </submittedName>
</protein>
<dbReference type="PROSITE" id="PS51007">
    <property type="entry name" value="CYTC"/>
    <property type="match status" value="2"/>
</dbReference>
<dbReference type="PANTHER" id="PTHR35008">
    <property type="entry name" value="BLL4482 PROTEIN-RELATED"/>
    <property type="match status" value="1"/>
</dbReference>
<name>A0A3M0DRY9_9EURY</name>
<evidence type="ECO:0000256" key="4">
    <source>
        <dbReference type="PROSITE-ProRule" id="PRU00433"/>
    </source>
</evidence>
<keyword evidence="6" id="KW-0472">Membrane</keyword>
<evidence type="ECO:0000256" key="3">
    <source>
        <dbReference type="ARBA" id="ARBA00023004"/>
    </source>
</evidence>
<keyword evidence="1 4" id="KW-0349">Heme</keyword>
<keyword evidence="6" id="KW-1133">Transmembrane helix</keyword>
<reference evidence="8 9" key="1">
    <citation type="journal article" date="2015" name="Stand. Genomic Sci.">
        <title>Genomic Encyclopedia of Bacterial and Archaeal Type Strains, Phase III: the genomes of soil and plant-associated and newly described type strains.</title>
        <authorList>
            <person name="Whitman W.B."/>
            <person name="Woyke T."/>
            <person name="Klenk H.P."/>
            <person name="Zhou Y."/>
            <person name="Lilburn T.G."/>
            <person name="Beck B.J."/>
            <person name="De Vos P."/>
            <person name="Vandamme P."/>
            <person name="Eisen J.A."/>
            <person name="Garrity G."/>
            <person name="Hugenholtz P."/>
            <person name="Kyrpides N.C."/>
        </authorList>
    </citation>
    <scope>NUCLEOTIDE SEQUENCE [LARGE SCALE GENOMIC DNA]</scope>
    <source>
        <strain evidence="8 9">CGMCC 1.10124</strain>
    </source>
</reference>
<evidence type="ECO:0000256" key="2">
    <source>
        <dbReference type="ARBA" id="ARBA00022723"/>
    </source>
</evidence>
<dbReference type="GeneID" id="38472381"/>
<dbReference type="PANTHER" id="PTHR35008:SF8">
    <property type="entry name" value="ALCOHOL DEHYDROGENASE CYTOCHROME C SUBUNIT"/>
    <property type="match status" value="1"/>
</dbReference>
<dbReference type="GO" id="GO:0009055">
    <property type="term" value="F:electron transfer activity"/>
    <property type="evidence" value="ECO:0007669"/>
    <property type="project" value="InterPro"/>
</dbReference>
<dbReference type="GO" id="GO:0020037">
    <property type="term" value="F:heme binding"/>
    <property type="evidence" value="ECO:0007669"/>
    <property type="project" value="InterPro"/>
</dbReference>
<evidence type="ECO:0000313" key="9">
    <source>
        <dbReference type="Proteomes" id="UP000277326"/>
    </source>
</evidence>
<proteinExistence type="predicted"/>